<protein>
    <recommendedName>
        <fullName evidence="5">Protein SENSITIVE TO UV 2</fullName>
    </recommendedName>
</protein>
<dbReference type="PANTHER" id="PTHR35761:SF1">
    <property type="entry name" value="PROTEIN SENSITIVE TO UV 2"/>
    <property type="match status" value="1"/>
</dbReference>
<reference evidence="3 4" key="1">
    <citation type="submission" date="2024-12" db="EMBL/GenBank/DDBJ databases">
        <title>The unique morphological basis and parallel evolutionary history of personate flowers in Penstemon.</title>
        <authorList>
            <person name="Depatie T.H."/>
            <person name="Wessinger C.A."/>
        </authorList>
    </citation>
    <scope>NUCLEOTIDE SEQUENCE [LARGE SCALE GENOMIC DNA]</scope>
    <source>
        <strain evidence="3">WTNN_2</strain>
        <tissue evidence="3">Leaf</tissue>
    </source>
</reference>
<name>A0ABD3S1D8_9LAMI</name>
<feature type="compositionally biased region" description="Basic and acidic residues" evidence="2">
    <location>
        <begin position="55"/>
        <end position="65"/>
    </location>
</feature>
<evidence type="ECO:0000313" key="4">
    <source>
        <dbReference type="Proteomes" id="UP001634393"/>
    </source>
</evidence>
<evidence type="ECO:0000256" key="1">
    <source>
        <dbReference type="SAM" id="Coils"/>
    </source>
</evidence>
<organism evidence="3 4">
    <name type="scientific">Penstemon smallii</name>
    <dbReference type="NCBI Taxonomy" id="265156"/>
    <lineage>
        <taxon>Eukaryota</taxon>
        <taxon>Viridiplantae</taxon>
        <taxon>Streptophyta</taxon>
        <taxon>Embryophyta</taxon>
        <taxon>Tracheophyta</taxon>
        <taxon>Spermatophyta</taxon>
        <taxon>Magnoliopsida</taxon>
        <taxon>eudicotyledons</taxon>
        <taxon>Gunneridae</taxon>
        <taxon>Pentapetalae</taxon>
        <taxon>asterids</taxon>
        <taxon>lamiids</taxon>
        <taxon>Lamiales</taxon>
        <taxon>Plantaginaceae</taxon>
        <taxon>Cheloneae</taxon>
        <taxon>Penstemon</taxon>
    </lineage>
</organism>
<dbReference type="Proteomes" id="UP001634393">
    <property type="component" value="Unassembled WGS sequence"/>
</dbReference>
<dbReference type="InterPro" id="IPR044952">
    <property type="entry name" value="SUV2"/>
</dbReference>
<comment type="caution">
    <text evidence="3">The sequence shown here is derived from an EMBL/GenBank/DDBJ whole genome shotgun (WGS) entry which is preliminary data.</text>
</comment>
<evidence type="ECO:0008006" key="5">
    <source>
        <dbReference type="Google" id="ProtNLM"/>
    </source>
</evidence>
<evidence type="ECO:0000313" key="3">
    <source>
        <dbReference type="EMBL" id="KAL3818299.1"/>
    </source>
</evidence>
<feature type="coiled-coil region" evidence="1">
    <location>
        <begin position="88"/>
        <end position="129"/>
    </location>
</feature>
<evidence type="ECO:0000256" key="2">
    <source>
        <dbReference type="SAM" id="MobiDB-lite"/>
    </source>
</evidence>
<accession>A0ABD3S1D8</accession>
<keyword evidence="4" id="KW-1185">Reference proteome</keyword>
<dbReference type="AlphaFoldDB" id="A0ABD3S1D8"/>
<feature type="compositionally biased region" description="Pro residues" evidence="2">
    <location>
        <begin position="30"/>
        <end position="41"/>
    </location>
</feature>
<dbReference type="EMBL" id="JBJXBP010000007">
    <property type="protein sequence ID" value="KAL3818299.1"/>
    <property type="molecule type" value="Genomic_DNA"/>
</dbReference>
<sequence length="704" mass="79520">MESEGLDEWDDDFIVELVQAEEQLLATQNPPSPSLPPPRPPQLLGDVSYSPPRELSQRTHETSHTRGIFDRFDSFAPPVAHFAKEEEMSKLKKELSRVSKQLNNLEQECLELRKERDKKEEELKVVHSRIEARDHEFRRAKNTDSPTDPGISPACRNAISSKKPLAPGRNVACNTVGVQTDKINERCRGSKKLLGLWNLSDQELRKCLVEKLLSACEADFHVLFGYLNSSSHKTNMSHCHNESDVVLSNQLHPTQPIESANVTQLYSVLMKVGDGTSRLEDMFKALVDLCSLKNVVIVHRSLRVLHVVLMNSFTMEKKFGKRENVMVEEPTYGNNNSEINGYGYPENEKLFFANVSKMLYKSDISHGLKLSNVEIPGNSGYLDLDFAASISGAYWVSLFECMCQIAITYNEEEIRRESLSIMNLILVRQNAYSEREKLVVFFINFMALFLVHLILKIRASLDSFVGELLFHSLSQLLRRGSGFRVQGLAVHTLYLLCNCPKVIAMLCSGYNEDVERTSDAKERRILDFQGLNKILIGLADCVSSCGSATTDEMELRKNAILFLAFLGSSGDSGLEILLNPRLPEDTNFLAIILQSLVSDLDLEILKSAHLSDVGREQRLLIREALILLNRLVSHPQYSVNVLEALTNTRDMASMTVDVANRLTNKSKFSCRDDKTTKQVRDTEIMDLAWIFKKKVYTFLGDSIS</sequence>
<feature type="region of interest" description="Disordered" evidence="2">
    <location>
        <begin position="24"/>
        <end position="65"/>
    </location>
</feature>
<keyword evidence="1" id="KW-0175">Coiled coil</keyword>
<dbReference type="PANTHER" id="PTHR35761">
    <property type="entry name" value="ATR INTERACTING PROTEIN"/>
    <property type="match status" value="1"/>
</dbReference>
<proteinExistence type="predicted"/>
<gene>
    <name evidence="3" type="ORF">ACJIZ3_004204</name>
</gene>